<evidence type="ECO:0000259" key="5">
    <source>
        <dbReference type="Pfam" id="PF01048"/>
    </source>
</evidence>
<dbReference type="FunFam" id="3.40.50.1580:FF:000012">
    <property type="entry name" value="Probable 6-oxopurine nucleoside phosphorylase"/>
    <property type="match status" value="1"/>
</dbReference>
<dbReference type="Pfam" id="PF01048">
    <property type="entry name" value="PNP_UDP_1"/>
    <property type="match status" value="1"/>
</dbReference>
<keyword evidence="2" id="KW-0328">Glycosyltransferase</keyword>
<dbReference type="GO" id="GO:0005829">
    <property type="term" value="C:cytosol"/>
    <property type="evidence" value="ECO:0007669"/>
    <property type="project" value="TreeGrafter"/>
</dbReference>
<dbReference type="NCBIfam" id="TIGR01694">
    <property type="entry name" value="MTAP"/>
    <property type="match status" value="1"/>
</dbReference>
<accession>G3MHT6</accession>
<comment type="similarity">
    <text evidence="1">Belongs to the PNP/MTAP phosphorylase family.</text>
</comment>
<keyword evidence="3" id="KW-0808">Transferase</keyword>
<dbReference type="InterPro" id="IPR035994">
    <property type="entry name" value="Nucleoside_phosphorylase_sf"/>
</dbReference>
<dbReference type="CDD" id="cd09010">
    <property type="entry name" value="MTAP_SsMTAPII_like_MTIP"/>
    <property type="match status" value="1"/>
</dbReference>
<evidence type="ECO:0000256" key="1">
    <source>
        <dbReference type="ARBA" id="ARBA00006751"/>
    </source>
</evidence>
<dbReference type="GO" id="GO:0017061">
    <property type="term" value="F:S-methyl-5-thioadenosine phosphorylase activity"/>
    <property type="evidence" value="ECO:0007669"/>
    <property type="project" value="InterPro"/>
</dbReference>
<dbReference type="AlphaFoldDB" id="G3MHT6"/>
<feature type="domain" description="Nucleoside phosphorylase" evidence="5">
    <location>
        <begin position="66"/>
        <end position="310"/>
    </location>
</feature>
<dbReference type="InterPro" id="IPR010044">
    <property type="entry name" value="MTAP"/>
</dbReference>
<dbReference type="PROSITE" id="PS01240">
    <property type="entry name" value="PNP_MTAP_2"/>
    <property type="match status" value="1"/>
</dbReference>
<sequence length="335" mass="36902">GGAAARHVDNAHHSIVGFNWFQQTKRNCDNCALENVLSSRSAAAQCSPYSRCYVRPTMEAARKAIKVGIIGGSGLDDPDILENRQEHAVKTPFGEPSDVLVSGKIGEVDCVLLARHGRKHSVMPSNVNYRANIWALRELGCTHVIATTACGSLREDISPGHVVILDQFVDRTTKRAQTFYDGGKDSPKGVCHLPVAAPFHHGVRKVLIEAVRELQISHHETGTVVTIEGPRFSTHAESCIFRSWRCHVINMTTVPEVILAKEAGLMYAAIALVTDYDCWRLDIPHVNVEQVMDTMRKNSCTAVQILRAALPKIASIDWSSHLKDVQDEVARAVMK</sequence>
<evidence type="ECO:0000256" key="4">
    <source>
        <dbReference type="ARBA" id="ARBA00022726"/>
    </source>
</evidence>
<name>G3MHT6_AMBMU</name>
<protein>
    <recommendedName>
        <fullName evidence="5">Nucleoside phosphorylase domain-containing protein</fullName>
    </recommendedName>
</protein>
<feature type="non-terminal residue" evidence="6">
    <location>
        <position position="1"/>
    </location>
</feature>
<dbReference type="PANTHER" id="PTHR42679">
    <property type="entry name" value="S-METHYL-5'-THIOADENOSINE PHOSPHORYLASE"/>
    <property type="match status" value="1"/>
</dbReference>
<dbReference type="InterPro" id="IPR018099">
    <property type="entry name" value="Purine_phosphorylase-2_CS"/>
</dbReference>
<proteinExistence type="evidence at transcript level"/>
<evidence type="ECO:0000256" key="2">
    <source>
        <dbReference type="ARBA" id="ARBA00022676"/>
    </source>
</evidence>
<dbReference type="PANTHER" id="PTHR42679:SF2">
    <property type="entry name" value="S-METHYL-5'-THIOADENOSINE PHOSPHORYLASE"/>
    <property type="match status" value="1"/>
</dbReference>
<dbReference type="InterPro" id="IPR000845">
    <property type="entry name" value="Nucleoside_phosphorylase_d"/>
</dbReference>
<dbReference type="GO" id="GO:0006166">
    <property type="term" value="P:purine ribonucleoside salvage"/>
    <property type="evidence" value="ECO:0007669"/>
    <property type="project" value="UniProtKB-KW"/>
</dbReference>
<dbReference type="SUPFAM" id="SSF53167">
    <property type="entry name" value="Purine and uridine phosphorylases"/>
    <property type="match status" value="1"/>
</dbReference>
<dbReference type="EMBL" id="JO841437">
    <property type="protein sequence ID" value="AEO33054.1"/>
    <property type="molecule type" value="mRNA"/>
</dbReference>
<organism evidence="6">
    <name type="scientific">Amblyomma maculatum</name>
    <name type="common">Gulf Coast tick</name>
    <dbReference type="NCBI Taxonomy" id="34609"/>
    <lineage>
        <taxon>Eukaryota</taxon>
        <taxon>Metazoa</taxon>
        <taxon>Ecdysozoa</taxon>
        <taxon>Arthropoda</taxon>
        <taxon>Chelicerata</taxon>
        <taxon>Arachnida</taxon>
        <taxon>Acari</taxon>
        <taxon>Parasitiformes</taxon>
        <taxon>Ixodida</taxon>
        <taxon>Ixodoidea</taxon>
        <taxon>Ixodidae</taxon>
        <taxon>Amblyomminae</taxon>
        <taxon>Amblyomma</taxon>
    </lineage>
</organism>
<reference evidence="6" key="1">
    <citation type="journal article" date="2011" name="PLoS ONE">
        <title>A deep insight into the sialotranscriptome of the gulf coast tick, Amblyomma maculatum.</title>
        <authorList>
            <person name="Karim S."/>
            <person name="Singh P."/>
            <person name="Ribeiro J.M."/>
        </authorList>
    </citation>
    <scope>NUCLEOTIDE SEQUENCE</scope>
    <source>
        <tissue evidence="6">Salivary gland</tissue>
    </source>
</reference>
<dbReference type="GO" id="GO:0019509">
    <property type="term" value="P:L-methionine salvage from methylthioadenosine"/>
    <property type="evidence" value="ECO:0007669"/>
    <property type="project" value="TreeGrafter"/>
</dbReference>
<dbReference type="Gene3D" id="3.40.50.1580">
    <property type="entry name" value="Nucleoside phosphorylase domain"/>
    <property type="match status" value="1"/>
</dbReference>
<keyword evidence="4" id="KW-0660">Purine salvage</keyword>
<dbReference type="HAMAP" id="MF_01963">
    <property type="entry name" value="MTAP"/>
    <property type="match status" value="1"/>
</dbReference>
<evidence type="ECO:0000256" key="3">
    <source>
        <dbReference type="ARBA" id="ARBA00022679"/>
    </source>
</evidence>
<evidence type="ECO:0000313" key="6">
    <source>
        <dbReference type="EMBL" id="AEO33054.1"/>
    </source>
</evidence>